<proteinExistence type="predicted"/>
<dbReference type="Proteomes" id="UP000621560">
    <property type="component" value="Unassembled WGS sequence"/>
</dbReference>
<comment type="caution">
    <text evidence="2">The sequence shown here is derived from an EMBL/GenBank/DDBJ whole genome shotgun (WGS) entry which is preliminary data.</text>
</comment>
<evidence type="ECO:0000313" key="3">
    <source>
        <dbReference type="Proteomes" id="UP000621560"/>
    </source>
</evidence>
<accession>A0A927BNQ9</accession>
<dbReference type="AlphaFoldDB" id="A0A927BNQ9"/>
<dbReference type="PROSITE" id="PS51272">
    <property type="entry name" value="SLH"/>
    <property type="match status" value="1"/>
</dbReference>
<dbReference type="EMBL" id="JACXIZ010000006">
    <property type="protein sequence ID" value="MBD2843911.1"/>
    <property type="molecule type" value="Genomic_DNA"/>
</dbReference>
<evidence type="ECO:0000313" key="2">
    <source>
        <dbReference type="EMBL" id="MBD2843911.1"/>
    </source>
</evidence>
<organism evidence="2 3">
    <name type="scientific">Paenibacillus sabuli</name>
    <dbReference type="NCBI Taxonomy" id="2772509"/>
    <lineage>
        <taxon>Bacteria</taxon>
        <taxon>Bacillati</taxon>
        <taxon>Bacillota</taxon>
        <taxon>Bacilli</taxon>
        <taxon>Bacillales</taxon>
        <taxon>Paenibacillaceae</taxon>
        <taxon>Paenibacillus</taxon>
    </lineage>
</organism>
<dbReference type="InterPro" id="IPR001119">
    <property type="entry name" value="SLH_dom"/>
</dbReference>
<name>A0A927BNQ9_9BACL</name>
<dbReference type="Pfam" id="PF00395">
    <property type="entry name" value="SLH"/>
    <property type="match status" value="1"/>
</dbReference>
<dbReference type="RefSeq" id="WP_190914100.1">
    <property type="nucleotide sequence ID" value="NZ_JACXIZ010000006.1"/>
</dbReference>
<feature type="domain" description="SLH" evidence="1">
    <location>
        <begin position="99"/>
        <end position="160"/>
    </location>
</feature>
<protein>
    <submittedName>
        <fullName evidence="2">S-layer homology domain-containing protein</fullName>
    </submittedName>
</protein>
<reference evidence="2" key="1">
    <citation type="submission" date="2020-09" db="EMBL/GenBank/DDBJ databases">
        <title>A novel bacterium of genus Paenibacillus, isolated from South China Sea.</title>
        <authorList>
            <person name="Huang H."/>
            <person name="Mo K."/>
            <person name="Hu Y."/>
        </authorList>
    </citation>
    <scope>NUCLEOTIDE SEQUENCE</scope>
    <source>
        <strain evidence="2">IB182496</strain>
    </source>
</reference>
<keyword evidence="3" id="KW-1185">Reference proteome</keyword>
<sequence length="182" mass="20779">MTWQIFHLEGLISIPIMSFTASVGGEPVERFDRPMPVSFDVSGIDPKAYSTEELEQQLMLHVRNEETEVWENAGGVYDPVTRTLTTLRGHFSIYRVWMDSIPFMDMRTDHWAYAAATMLRSKGVLEAEQSFEPSAQVTRGEFAAWIVRALGLQVLQPRRWRSPISATASMRRRSRPPRSMGS</sequence>
<gene>
    <name evidence="2" type="ORF">IDH44_01790</name>
</gene>
<evidence type="ECO:0000259" key="1">
    <source>
        <dbReference type="PROSITE" id="PS51272"/>
    </source>
</evidence>